<keyword evidence="1" id="KW-0812">Transmembrane</keyword>
<dbReference type="Proteomes" id="UP000198518">
    <property type="component" value="Unassembled WGS sequence"/>
</dbReference>
<protein>
    <submittedName>
        <fullName evidence="2">Uncharacterized protein</fullName>
    </submittedName>
</protein>
<evidence type="ECO:0000313" key="2">
    <source>
        <dbReference type="EMBL" id="SEV98426.1"/>
    </source>
</evidence>
<keyword evidence="3" id="KW-1185">Reference proteome</keyword>
<dbReference type="EMBL" id="FOJA01000001">
    <property type="protein sequence ID" value="SEV98426.1"/>
    <property type="molecule type" value="Genomic_DNA"/>
</dbReference>
<keyword evidence="1" id="KW-0472">Membrane</keyword>
<dbReference type="STRING" id="355548.SAMN04487945_0736"/>
<proteinExistence type="predicted"/>
<name>A0A1I0NB41_9EURY</name>
<reference evidence="2 3" key="1">
    <citation type="submission" date="2016-10" db="EMBL/GenBank/DDBJ databases">
        <authorList>
            <person name="de Groot N.N."/>
        </authorList>
    </citation>
    <scope>NUCLEOTIDE SEQUENCE [LARGE SCALE GENOMIC DNA]</scope>
    <source>
        <strain evidence="2 3">CGMCC 1.5337</strain>
    </source>
</reference>
<evidence type="ECO:0000313" key="3">
    <source>
        <dbReference type="Proteomes" id="UP000198518"/>
    </source>
</evidence>
<dbReference type="AlphaFoldDB" id="A0A1I0NB41"/>
<organism evidence="2 3">
    <name type="scientific">Halobacterium jilantaiense</name>
    <dbReference type="NCBI Taxonomy" id="355548"/>
    <lineage>
        <taxon>Archaea</taxon>
        <taxon>Methanobacteriati</taxon>
        <taxon>Methanobacteriota</taxon>
        <taxon>Stenosarchaea group</taxon>
        <taxon>Halobacteria</taxon>
        <taxon>Halobacteriales</taxon>
        <taxon>Halobacteriaceae</taxon>
        <taxon>Halobacterium</taxon>
    </lineage>
</organism>
<feature type="transmembrane region" description="Helical" evidence="1">
    <location>
        <begin position="15"/>
        <end position="32"/>
    </location>
</feature>
<gene>
    <name evidence="2" type="ORF">SAMN04487945_0736</name>
</gene>
<evidence type="ECO:0000256" key="1">
    <source>
        <dbReference type="SAM" id="Phobius"/>
    </source>
</evidence>
<dbReference type="RefSeq" id="WP_089668036.1">
    <property type="nucleotide sequence ID" value="NZ_FOJA01000001.1"/>
</dbReference>
<keyword evidence="1" id="KW-1133">Transmembrane helix</keyword>
<feature type="transmembrane region" description="Helical" evidence="1">
    <location>
        <begin position="44"/>
        <end position="62"/>
    </location>
</feature>
<sequence length="66" mass="6916">MAPSDFPAEWDDPRYVATVVGVLATGVLYAYASTAKNAPTTGDITFVLLAVLAPAGVVYELARRTA</sequence>
<accession>A0A1I0NB41</accession>